<evidence type="ECO:0000313" key="10">
    <source>
        <dbReference type="EMBL" id="KAK7080682.1"/>
    </source>
</evidence>
<reference evidence="10 11" key="1">
    <citation type="submission" date="2023-11" db="EMBL/GenBank/DDBJ databases">
        <title>Halocaridina rubra genome assembly.</title>
        <authorList>
            <person name="Smith C."/>
        </authorList>
    </citation>
    <scope>NUCLEOTIDE SEQUENCE [LARGE SCALE GENOMIC DNA]</scope>
    <source>
        <strain evidence="10">EP-1</strain>
        <tissue evidence="10">Whole</tissue>
    </source>
</reference>
<evidence type="ECO:0000256" key="8">
    <source>
        <dbReference type="SAM" id="MobiDB-lite"/>
    </source>
</evidence>
<evidence type="ECO:0000313" key="11">
    <source>
        <dbReference type="Proteomes" id="UP001381693"/>
    </source>
</evidence>
<evidence type="ECO:0000256" key="3">
    <source>
        <dbReference type="ARBA" id="ARBA00022737"/>
    </source>
</evidence>
<dbReference type="EMBL" id="JAXCGZ010005823">
    <property type="protein sequence ID" value="KAK7080682.1"/>
    <property type="molecule type" value="Genomic_DNA"/>
</dbReference>
<name>A0AAN8XAB2_HALRR</name>
<evidence type="ECO:0000256" key="2">
    <source>
        <dbReference type="ARBA" id="ARBA00022723"/>
    </source>
</evidence>
<gene>
    <name evidence="10" type="ORF">SK128_020466</name>
</gene>
<feature type="domain" description="C2H2-type" evidence="9">
    <location>
        <begin position="262"/>
        <end position="281"/>
    </location>
</feature>
<protein>
    <recommendedName>
        <fullName evidence="9">C2H2-type domain-containing protein</fullName>
    </recommendedName>
</protein>
<dbReference type="Proteomes" id="UP001381693">
    <property type="component" value="Unassembled WGS sequence"/>
</dbReference>
<proteinExistence type="predicted"/>
<evidence type="ECO:0000256" key="5">
    <source>
        <dbReference type="ARBA" id="ARBA00022833"/>
    </source>
</evidence>
<comment type="caution">
    <text evidence="10">The sequence shown here is derived from an EMBL/GenBank/DDBJ whole genome shotgun (WGS) entry which is preliminary data.</text>
</comment>
<feature type="region of interest" description="Disordered" evidence="8">
    <location>
        <begin position="225"/>
        <end position="252"/>
    </location>
</feature>
<feature type="domain" description="C2H2-type" evidence="9">
    <location>
        <begin position="39"/>
        <end position="67"/>
    </location>
</feature>
<evidence type="ECO:0000256" key="4">
    <source>
        <dbReference type="ARBA" id="ARBA00022771"/>
    </source>
</evidence>
<dbReference type="SMART" id="SM00355">
    <property type="entry name" value="ZnF_C2H2"/>
    <property type="match status" value="5"/>
</dbReference>
<dbReference type="PROSITE" id="PS00028">
    <property type="entry name" value="ZINC_FINGER_C2H2_1"/>
    <property type="match status" value="3"/>
</dbReference>
<dbReference type="AlphaFoldDB" id="A0AAN8XAB2"/>
<keyword evidence="2" id="KW-0479">Metal-binding</keyword>
<dbReference type="SUPFAM" id="SSF57667">
    <property type="entry name" value="beta-beta-alpha zinc fingers"/>
    <property type="match status" value="2"/>
</dbReference>
<feature type="compositionally biased region" description="Polar residues" evidence="8">
    <location>
        <begin position="228"/>
        <end position="244"/>
    </location>
</feature>
<organism evidence="10 11">
    <name type="scientific">Halocaridina rubra</name>
    <name type="common">Hawaiian red shrimp</name>
    <dbReference type="NCBI Taxonomy" id="373956"/>
    <lineage>
        <taxon>Eukaryota</taxon>
        <taxon>Metazoa</taxon>
        <taxon>Ecdysozoa</taxon>
        <taxon>Arthropoda</taxon>
        <taxon>Crustacea</taxon>
        <taxon>Multicrustacea</taxon>
        <taxon>Malacostraca</taxon>
        <taxon>Eumalacostraca</taxon>
        <taxon>Eucarida</taxon>
        <taxon>Decapoda</taxon>
        <taxon>Pleocyemata</taxon>
        <taxon>Caridea</taxon>
        <taxon>Atyoidea</taxon>
        <taxon>Atyidae</taxon>
        <taxon>Halocaridina</taxon>
    </lineage>
</organism>
<evidence type="ECO:0000259" key="9">
    <source>
        <dbReference type="PROSITE" id="PS50157"/>
    </source>
</evidence>
<evidence type="ECO:0000256" key="1">
    <source>
        <dbReference type="ARBA" id="ARBA00004123"/>
    </source>
</evidence>
<sequence>MLEDSKNSSSKRRAAVNPEEVMDTKKLALNSLYDFPGAYQCSLCNLTFNTAEILQRHEKKYHKCLRISESPPKKIHPPVAQKTNKLLISTAAGVRVKEIQYKCASCRRTFSTKALLEKHIDLVHKRRGFRCKNCMSTLPTLKELYFHKRIYHTKNYVTSSCKKDLKNSQIEEKSGSDNNALVDFKSLDSDSNVSLTCNSCFYRCSDQTTFLKHVEDTHKVKCAKETEGSNLSHDNSKSIVTNPRQPKKQEYSPSLITSANEFTCHVCNKSFRKKTSLKSHQIYCRRKLRIESPHLKKSTNIGTARSQ</sequence>
<feature type="domain" description="C2H2-type" evidence="9">
    <location>
        <begin position="101"/>
        <end position="124"/>
    </location>
</feature>
<accession>A0AAN8XAB2</accession>
<keyword evidence="11" id="KW-1185">Reference proteome</keyword>
<keyword evidence="4 7" id="KW-0863">Zinc-finger</keyword>
<dbReference type="InterPro" id="IPR036236">
    <property type="entry name" value="Znf_C2H2_sf"/>
</dbReference>
<dbReference type="GO" id="GO:0008270">
    <property type="term" value="F:zinc ion binding"/>
    <property type="evidence" value="ECO:0007669"/>
    <property type="project" value="UniProtKB-KW"/>
</dbReference>
<dbReference type="PROSITE" id="PS50157">
    <property type="entry name" value="ZINC_FINGER_C2H2_2"/>
    <property type="match status" value="3"/>
</dbReference>
<comment type="subcellular location">
    <subcellularLocation>
        <location evidence="1">Nucleus</location>
    </subcellularLocation>
</comment>
<keyword evidence="6" id="KW-0539">Nucleus</keyword>
<dbReference type="Pfam" id="PF00096">
    <property type="entry name" value="zf-C2H2"/>
    <property type="match status" value="2"/>
</dbReference>
<dbReference type="PANTHER" id="PTHR24394:SF29">
    <property type="entry name" value="MYONEURIN"/>
    <property type="match status" value="1"/>
</dbReference>
<dbReference type="PANTHER" id="PTHR24394">
    <property type="entry name" value="ZINC FINGER PROTEIN"/>
    <property type="match status" value="1"/>
</dbReference>
<dbReference type="Gene3D" id="3.30.160.60">
    <property type="entry name" value="Classic Zinc Finger"/>
    <property type="match status" value="1"/>
</dbReference>
<keyword evidence="3" id="KW-0677">Repeat</keyword>
<dbReference type="Pfam" id="PF12874">
    <property type="entry name" value="zf-met"/>
    <property type="match status" value="1"/>
</dbReference>
<dbReference type="GO" id="GO:0000981">
    <property type="term" value="F:DNA-binding transcription factor activity, RNA polymerase II-specific"/>
    <property type="evidence" value="ECO:0007669"/>
    <property type="project" value="TreeGrafter"/>
</dbReference>
<keyword evidence="5" id="KW-0862">Zinc</keyword>
<evidence type="ECO:0000256" key="7">
    <source>
        <dbReference type="PROSITE-ProRule" id="PRU00042"/>
    </source>
</evidence>
<dbReference type="GO" id="GO:0005634">
    <property type="term" value="C:nucleus"/>
    <property type="evidence" value="ECO:0007669"/>
    <property type="project" value="UniProtKB-SubCell"/>
</dbReference>
<evidence type="ECO:0000256" key="6">
    <source>
        <dbReference type="ARBA" id="ARBA00023242"/>
    </source>
</evidence>
<dbReference type="InterPro" id="IPR013087">
    <property type="entry name" value="Znf_C2H2_type"/>
</dbReference>